<evidence type="ECO:0000313" key="2">
    <source>
        <dbReference type="Proteomes" id="UP000887013"/>
    </source>
</evidence>
<gene>
    <name evidence="1" type="ORF">NPIL_587831</name>
</gene>
<organism evidence="1 2">
    <name type="scientific">Nephila pilipes</name>
    <name type="common">Giant wood spider</name>
    <name type="synonym">Nephila maculata</name>
    <dbReference type="NCBI Taxonomy" id="299642"/>
    <lineage>
        <taxon>Eukaryota</taxon>
        <taxon>Metazoa</taxon>
        <taxon>Ecdysozoa</taxon>
        <taxon>Arthropoda</taxon>
        <taxon>Chelicerata</taxon>
        <taxon>Arachnida</taxon>
        <taxon>Araneae</taxon>
        <taxon>Araneomorphae</taxon>
        <taxon>Entelegynae</taxon>
        <taxon>Araneoidea</taxon>
        <taxon>Nephilidae</taxon>
        <taxon>Nephila</taxon>
    </lineage>
</organism>
<sequence length="95" mass="10780">MLFRRVYIRHTEMQHGGVIQISLSSDAPAASVTLQALIISAVTKSGAPRQRRTKNYLLQYFFSNHDSFLYGAGRLLKNANETDILGQLWQQEVEL</sequence>
<keyword evidence="2" id="KW-1185">Reference proteome</keyword>
<protein>
    <submittedName>
        <fullName evidence="1">Uncharacterized protein</fullName>
    </submittedName>
</protein>
<dbReference type="Proteomes" id="UP000887013">
    <property type="component" value="Unassembled WGS sequence"/>
</dbReference>
<comment type="caution">
    <text evidence="1">The sequence shown here is derived from an EMBL/GenBank/DDBJ whole genome shotgun (WGS) entry which is preliminary data.</text>
</comment>
<dbReference type="EMBL" id="BMAW01127075">
    <property type="protein sequence ID" value="GFU19595.1"/>
    <property type="molecule type" value="Genomic_DNA"/>
</dbReference>
<evidence type="ECO:0000313" key="1">
    <source>
        <dbReference type="EMBL" id="GFU19595.1"/>
    </source>
</evidence>
<name>A0A8X6UD86_NEPPI</name>
<proteinExistence type="predicted"/>
<reference evidence="1" key="1">
    <citation type="submission" date="2020-08" db="EMBL/GenBank/DDBJ databases">
        <title>Multicomponent nature underlies the extraordinary mechanical properties of spider dragline silk.</title>
        <authorList>
            <person name="Kono N."/>
            <person name="Nakamura H."/>
            <person name="Mori M."/>
            <person name="Yoshida Y."/>
            <person name="Ohtoshi R."/>
            <person name="Malay A.D."/>
            <person name="Moran D.A.P."/>
            <person name="Tomita M."/>
            <person name="Numata K."/>
            <person name="Arakawa K."/>
        </authorList>
    </citation>
    <scope>NUCLEOTIDE SEQUENCE</scope>
</reference>
<accession>A0A8X6UD86</accession>
<dbReference type="AlphaFoldDB" id="A0A8X6UD86"/>